<dbReference type="GO" id="GO:0005634">
    <property type="term" value="C:nucleus"/>
    <property type="evidence" value="ECO:0007669"/>
    <property type="project" value="TreeGrafter"/>
</dbReference>
<reference evidence="4" key="1">
    <citation type="submission" date="2023-06" db="EMBL/GenBank/DDBJ databases">
        <title>Genome-scale phylogeny and comparative genomics of the fungal order Sordariales.</title>
        <authorList>
            <consortium name="Lawrence Berkeley National Laboratory"/>
            <person name="Hensen N."/>
            <person name="Bonometti L."/>
            <person name="Westerberg I."/>
            <person name="Brannstrom I.O."/>
            <person name="Guillou S."/>
            <person name="Cros-Aarteil S."/>
            <person name="Calhoun S."/>
            <person name="Haridas S."/>
            <person name="Kuo A."/>
            <person name="Mondo S."/>
            <person name="Pangilinan J."/>
            <person name="Riley R."/>
            <person name="Labutti K."/>
            <person name="Andreopoulos B."/>
            <person name="Lipzen A."/>
            <person name="Chen C."/>
            <person name="Yanf M."/>
            <person name="Daum C."/>
            <person name="Ng V."/>
            <person name="Clum A."/>
            <person name="Steindorff A."/>
            <person name="Ohm R."/>
            <person name="Martin F."/>
            <person name="Silar P."/>
            <person name="Natvig D."/>
            <person name="Lalanne C."/>
            <person name="Gautier V."/>
            <person name="Ament-Velasquez S.L."/>
            <person name="Kruys A."/>
            <person name="Hutchinson M.I."/>
            <person name="Powell A.J."/>
            <person name="Barry K."/>
            <person name="Miller A.N."/>
            <person name="Grigoriev I.V."/>
            <person name="Debuchy R."/>
            <person name="Gladieux P."/>
            <person name="Thoren M.H."/>
            <person name="Johannesson H."/>
        </authorList>
    </citation>
    <scope>NUCLEOTIDE SEQUENCE</scope>
    <source>
        <strain evidence="4">SMH4607-1</strain>
    </source>
</reference>
<evidence type="ECO:0000313" key="4">
    <source>
        <dbReference type="EMBL" id="KAK0725916.1"/>
    </source>
</evidence>
<dbReference type="InterPro" id="IPR008030">
    <property type="entry name" value="NmrA-like"/>
</dbReference>
<dbReference type="Pfam" id="PF05368">
    <property type="entry name" value="NmrA"/>
    <property type="match status" value="1"/>
</dbReference>
<organism evidence="4 5">
    <name type="scientific">Lasiosphaeris hirsuta</name>
    <dbReference type="NCBI Taxonomy" id="260670"/>
    <lineage>
        <taxon>Eukaryota</taxon>
        <taxon>Fungi</taxon>
        <taxon>Dikarya</taxon>
        <taxon>Ascomycota</taxon>
        <taxon>Pezizomycotina</taxon>
        <taxon>Sordariomycetes</taxon>
        <taxon>Sordariomycetidae</taxon>
        <taxon>Sordariales</taxon>
        <taxon>Lasiosphaeriaceae</taxon>
        <taxon>Lasiosphaeris</taxon>
    </lineage>
</organism>
<proteinExistence type="inferred from homology"/>
<dbReference type="EMBL" id="JAUKUA010000002">
    <property type="protein sequence ID" value="KAK0725916.1"/>
    <property type="molecule type" value="Genomic_DNA"/>
</dbReference>
<gene>
    <name evidence="4" type="ORF">B0H67DRAFT_571883</name>
</gene>
<dbReference type="InterPro" id="IPR036291">
    <property type="entry name" value="NAD(P)-bd_dom_sf"/>
</dbReference>
<comment type="caution">
    <text evidence="4">The sequence shown here is derived from an EMBL/GenBank/DDBJ whole genome shotgun (WGS) entry which is preliminary data.</text>
</comment>
<dbReference type="InterPro" id="IPR051164">
    <property type="entry name" value="NmrA-like_oxidored"/>
</dbReference>
<dbReference type="Proteomes" id="UP001172102">
    <property type="component" value="Unassembled WGS sequence"/>
</dbReference>
<dbReference type="AlphaFoldDB" id="A0AA40E6K9"/>
<dbReference type="Gene3D" id="3.90.25.10">
    <property type="entry name" value="UDP-galactose 4-epimerase, domain 1"/>
    <property type="match status" value="1"/>
</dbReference>
<protein>
    <submittedName>
        <fullName evidence="4">NmrA-like family protein</fullName>
    </submittedName>
</protein>
<feature type="domain" description="NmrA-like" evidence="3">
    <location>
        <begin position="5"/>
        <end position="309"/>
    </location>
</feature>
<accession>A0AA40E6K9</accession>
<dbReference type="PANTHER" id="PTHR42748">
    <property type="entry name" value="NITROGEN METABOLITE REPRESSION PROTEIN NMRA FAMILY MEMBER"/>
    <property type="match status" value="1"/>
</dbReference>
<evidence type="ECO:0000259" key="3">
    <source>
        <dbReference type="Pfam" id="PF05368"/>
    </source>
</evidence>
<keyword evidence="2" id="KW-0521">NADP</keyword>
<evidence type="ECO:0000313" key="5">
    <source>
        <dbReference type="Proteomes" id="UP001172102"/>
    </source>
</evidence>
<dbReference type="PANTHER" id="PTHR42748:SF31">
    <property type="entry name" value="NMRA-LIKE DOMAIN-CONTAINING PROTEIN-RELATED"/>
    <property type="match status" value="1"/>
</dbReference>
<evidence type="ECO:0000256" key="1">
    <source>
        <dbReference type="ARBA" id="ARBA00006328"/>
    </source>
</evidence>
<keyword evidence="5" id="KW-1185">Reference proteome</keyword>
<dbReference type="Gene3D" id="3.40.50.720">
    <property type="entry name" value="NAD(P)-binding Rossmann-like Domain"/>
    <property type="match status" value="1"/>
</dbReference>
<dbReference type="SUPFAM" id="SSF51735">
    <property type="entry name" value="NAD(P)-binding Rossmann-fold domains"/>
    <property type="match status" value="1"/>
</dbReference>
<evidence type="ECO:0000256" key="2">
    <source>
        <dbReference type="ARBA" id="ARBA00022857"/>
    </source>
</evidence>
<dbReference type="CDD" id="cd05251">
    <property type="entry name" value="NmrA_like_SDR_a"/>
    <property type="match status" value="1"/>
</dbReference>
<name>A0AA40E6K9_9PEZI</name>
<sequence>MADRKIMTVFGATGALGGSVADIFLTDPTLKSEWTVRAVTRDITKDSAKKLQAAGAEVVTADLNDKSTLVTAMTSASAVFAMTNYWEYMDAAIEIQQGKNIVDAAQAAGVAHLIFTSLPNVTELSKGALPNVYHFDSKAAVEAYARATGIPATFFLPAFFMSNFTPGKGMLRQAVADGVWELAMPVPAAAPLPFFDTGDTGKFVKAAVLHRDELLGKRLLGATEYITFGAVVDGFKKVFPEAGKNARYVQQTHDEYKGQLTKVGMPEVIAQELLENFLLFDQVGYYGGESLSETHSFVEDKLTTWGEFIKNSPKFAGLQ</sequence>
<comment type="similarity">
    <text evidence="1">Belongs to the NmrA-type oxidoreductase family.</text>
</comment>